<dbReference type="HAMAP" id="MF_00917">
    <property type="entry name" value="QueE"/>
    <property type="match status" value="1"/>
</dbReference>
<dbReference type="Gene3D" id="3.20.20.70">
    <property type="entry name" value="Aldolase class I"/>
    <property type="match status" value="1"/>
</dbReference>
<dbReference type="RefSeq" id="WP_101071980.1">
    <property type="nucleotide sequence ID" value="NZ_PISP01000001.1"/>
</dbReference>
<keyword evidence="8" id="KW-0671">Queuosine biosynthesis</keyword>
<dbReference type="GO" id="GO:0016840">
    <property type="term" value="F:carbon-nitrogen lyase activity"/>
    <property type="evidence" value="ECO:0007669"/>
    <property type="project" value="UniProtKB-UniRule"/>
</dbReference>
<evidence type="ECO:0000313" key="11">
    <source>
        <dbReference type="Proteomes" id="UP000233398"/>
    </source>
</evidence>
<evidence type="ECO:0000256" key="8">
    <source>
        <dbReference type="HAMAP-Rule" id="MF_00917"/>
    </source>
</evidence>
<proteinExistence type="inferred from homology"/>
<dbReference type="InterPro" id="IPR058240">
    <property type="entry name" value="rSAM_sf"/>
</dbReference>
<dbReference type="SUPFAM" id="SSF102114">
    <property type="entry name" value="Radical SAM enzymes"/>
    <property type="match status" value="1"/>
</dbReference>
<evidence type="ECO:0000256" key="1">
    <source>
        <dbReference type="ARBA" id="ARBA00022485"/>
    </source>
</evidence>
<feature type="binding site" evidence="8">
    <location>
        <begin position="57"/>
        <end position="59"/>
    </location>
    <ligand>
        <name>S-adenosyl-L-methionine</name>
        <dbReference type="ChEBI" id="CHEBI:59789"/>
    </ligand>
</feature>
<gene>
    <name evidence="8" type="primary">queE</name>
    <name evidence="10" type="ORF">CWD77_04290</name>
</gene>
<keyword evidence="5 8" id="KW-0408">Iron</keyword>
<dbReference type="PANTHER" id="PTHR42836:SF1">
    <property type="entry name" value="7-CARBOXY-7-DEAZAGUANINE SYNTHASE"/>
    <property type="match status" value="1"/>
</dbReference>
<keyword evidence="4 8" id="KW-0460">Magnesium</keyword>
<dbReference type="UniPathway" id="UPA00391"/>
<dbReference type="PROSITE" id="PS51918">
    <property type="entry name" value="RADICAL_SAM"/>
    <property type="match status" value="1"/>
</dbReference>
<comment type="caution">
    <text evidence="8">Lacks conserved residue(s) required for the propagation of feature annotation.</text>
</comment>
<feature type="binding site" evidence="8">
    <location>
        <position position="55"/>
    </location>
    <ligand>
        <name>[4Fe-4S] cluster</name>
        <dbReference type="ChEBI" id="CHEBI:49883"/>
        <note>4Fe-4S-S-AdoMet</note>
    </ligand>
</feature>
<feature type="binding site" evidence="8">
    <location>
        <position position="58"/>
    </location>
    <ligand>
        <name>[4Fe-4S] cluster</name>
        <dbReference type="ChEBI" id="CHEBI:49883"/>
        <note>4Fe-4S-S-AdoMet</note>
    </ligand>
</feature>
<feature type="domain" description="Radical SAM core" evidence="9">
    <location>
        <begin position="38"/>
        <end position="217"/>
    </location>
</feature>
<keyword evidence="7 8" id="KW-0456">Lyase</keyword>
<organism evidence="10 11">
    <name type="scientific">Rhodohalobacter barkolensis</name>
    <dbReference type="NCBI Taxonomy" id="2053187"/>
    <lineage>
        <taxon>Bacteria</taxon>
        <taxon>Pseudomonadati</taxon>
        <taxon>Balneolota</taxon>
        <taxon>Balneolia</taxon>
        <taxon>Balneolales</taxon>
        <taxon>Balneolaceae</taxon>
        <taxon>Rhodohalobacter</taxon>
    </lineage>
</organism>
<dbReference type="CDD" id="cd01335">
    <property type="entry name" value="Radical_SAM"/>
    <property type="match status" value="1"/>
</dbReference>
<dbReference type="Proteomes" id="UP000233398">
    <property type="component" value="Unassembled WGS sequence"/>
</dbReference>
<reference evidence="10 11" key="1">
    <citation type="submission" date="2017-11" db="EMBL/GenBank/DDBJ databases">
        <title>Rhodohalobacter 15182 sp. nov., isolated from a salt lake.</title>
        <authorList>
            <person name="Han S."/>
        </authorList>
    </citation>
    <scope>NUCLEOTIDE SEQUENCE [LARGE SCALE GENOMIC DNA]</scope>
    <source>
        <strain evidence="10 11">15182</strain>
    </source>
</reference>
<dbReference type="EC" id="4.3.99.3" evidence="8"/>
<feature type="binding site" evidence="8">
    <location>
        <position position="94"/>
    </location>
    <ligand>
        <name>S-adenosyl-L-methionine</name>
        <dbReference type="ChEBI" id="CHEBI:59789"/>
    </ligand>
</feature>
<sequence length="217" mass="24809">MFKKEKAAKINLEDTNELDLFEYPLMEDFYTIQGEGSHTGRPAYFIRTAGCDVNCWWCDVKDSWDEEKHPRVKTEEIVKRAVESGAEFAVITGGEPLLHNLEPLTIRLKQAGLQTHIETSGSSPLTGQLDWITLSPKRFKKPLDEVFPYVDELKVVVLTNKDLAWAEENAKKCPSNTQLLLQPEWDTPKSIPLIVEYVKKNPQWGISLQTHKFINVP</sequence>
<feature type="binding site" evidence="8">
    <location>
        <position position="51"/>
    </location>
    <ligand>
        <name>[4Fe-4S] cluster</name>
        <dbReference type="ChEBI" id="CHEBI:49883"/>
        <note>4Fe-4S-S-AdoMet</note>
    </ligand>
</feature>
<keyword evidence="6 8" id="KW-0411">Iron-sulfur</keyword>
<evidence type="ECO:0000256" key="3">
    <source>
        <dbReference type="ARBA" id="ARBA00022723"/>
    </source>
</evidence>
<feature type="binding site" evidence="8">
    <location>
        <position position="92"/>
    </location>
    <ligand>
        <name>substrate</name>
    </ligand>
</feature>
<dbReference type="GO" id="GO:0000287">
    <property type="term" value="F:magnesium ion binding"/>
    <property type="evidence" value="ECO:0007669"/>
    <property type="project" value="UniProtKB-UniRule"/>
</dbReference>
<comment type="cofactor">
    <cofactor evidence="8">
        <name>[4Fe-4S] cluster</name>
        <dbReference type="ChEBI" id="CHEBI:49883"/>
    </cofactor>
    <text evidence="8">Binds 1 [4Fe-4S] cluster. The cluster is coordinated with 3 cysteines and an exchangeable S-adenosyl-L-methionine.</text>
</comment>
<keyword evidence="11" id="KW-1185">Reference proteome</keyword>
<keyword evidence="1 8" id="KW-0004">4Fe-4S</keyword>
<dbReference type="PIRSF" id="PIRSF000370">
    <property type="entry name" value="QueE"/>
    <property type="match status" value="1"/>
</dbReference>
<evidence type="ECO:0000256" key="7">
    <source>
        <dbReference type="ARBA" id="ARBA00023239"/>
    </source>
</evidence>
<dbReference type="GO" id="GO:1904047">
    <property type="term" value="F:S-adenosyl-L-methionine binding"/>
    <property type="evidence" value="ECO:0007669"/>
    <property type="project" value="UniProtKB-UniRule"/>
</dbReference>
<dbReference type="InterPro" id="IPR024924">
    <property type="entry name" value="7-CO-7-deazaguanine_synth-like"/>
</dbReference>
<keyword evidence="3 8" id="KW-0479">Metal-binding</keyword>
<evidence type="ECO:0000256" key="6">
    <source>
        <dbReference type="ARBA" id="ARBA00023014"/>
    </source>
</evidence>
<evidence type="ECO:0000259" key="9">
    <source>
        <dbReference type="PROSITE" id="PS51918"/>
    </source>
</evidence>
<dbReference type="PANTHER" id="PTHR42836">
    <property type="entry name" value="7-CARBOXY-7-DEAZAGUANINE SYNTHASE"/>
    <property type="match status" value="1"/>
</dbReference>
<dbReference type="OrthoDB" id="9792276at2"/>
<comment type="function">
    <text evidence="8">Catalyzes the complex heterocyclic radical-mediated conversion of 6-carboxy-5,6,7,8-tetrahydropterin (CPH4) to 7-carboxy-7-deazaguanine (CDG), a step common to the biosynthetic pathways of all 7-deazapurine-containing compounds.</text>
</comment>
<comment type="subunit">
    <text evidence="8">Homodimer.</text>
</comment>
<dbReference type="InterPro" id="IPR007197">
    <property type="entry name" value="rSAM"/>
</dbReference>
<dbReference type="InterPro" id="IPR013785">
    <property type="entry name" value="Aldolase_TIM"/>
</dbReference>
<comment type="cofactor">
    <cofactor evidence="8">
        <name>Mg(2+)</name>
        <dbReference type="ChEBI" id="CHEBI:18420"/>
    </cofactor>
</comment>
<dbReference type="Pfam" id="PF04055">
    <property type="entry name" value="Radical_SAM"/>
    <property type="match status" value="1"/>
</dbReference>
<evidence type="ECO:0000256" key="2">
    <source>
        <dbReference type="ARBA" id="ARBA00022691"/>
    </source>
</evidence>
<comment type="similarity">
    <text evidence="8">Belongs to the radical SAM superfamily. 7-carboxy-7-deazaguanine synthase family.</text>
</comment>
<feature type="binding site" evidence="8">
    <location>
        <begin position="135"/>
        <end position="137"/>
    </location>
    <ligand>
        <name>S-adenosyl-L-methionine</name>
        <dbReference type="ChEBI" id="CHEBI:59789"/>
    </ligand>
</feature>
<comment type="pathway">
    <text evidence="8">Purine metabolism; 7-cyano-7-deazaguanine biosynthesis.</text>
</comment>
<comment type="cofactor">
    <cofactor evidence="8">
        <name>S-adenosyl-L-methionine</name>
        <dbReference type="ChEBI" id="CHEBI:59789"/>
    </cofactor>
    <text evidence="8">Binds 1 S-adenosyl-L-methionine per subunit.</text>
</comment>
<dbReference type="EMBL" id="PISP01000001">
    <property type="protein sequence ID" value="PKD44690.1"/>
    <property type="molecule type" value="Genomic_DNA"/>
</dbReference>
<comment type="caution">
    <text evidence="10">The sequence shown here is derived from an EMBL/GenBank/DDBJ whole genome shotgun (WGS) entry which is preliminary data.</text>
</comment>
<accession>A0A2N0VKI2</accession>
<protein>
    <recommendedName>
        <fullName evidence="8">7-carboxy-7-deazaguanine synthase</fullName>
        <shortName evidence="8">CDG synthase</shortName>
        <ecNumber evidence="8">4.3.99.3</ecNumber>
    </recommendedName>
    <alternativeName>
        <fullName evidence="8">Queuosine biosynthesis protein QueE</fullName>
    </alternativeName>
</protein>
<feature type="binding site" evidence="8">
    <location>
        <begin position="32"/>
        <end position="34"/>
    </location>
    <ligand>
        <name>substrate</name>
    </ligand>
</feature>
<keyword evidence="2 8" id="KW-0949">S-adenosyl-L-methionine</keyword>
<feature type="binding site" evidence="8">
    <location>
        <position position="217"/>
    </location>
    <ligand>
        <name>substrate</name>
    </ligand>
</feature>
<evidence type="ECO:0000313" key="10">
    <source>
        <dbReference type="EMBL" id="PKD44690.1"/>
    </source>
</evidence>
<evidence type="ECO:0000256" key="4">
    <source>
        <dbReference type="ARBA" id="ARBA00022842"/>
    </source>
</evidence>
<dbReference type="GO" id="GO:0051539">
    <property type="term" value="F:4 iron, 4 sulfur cluster binding"/>
    <property type="evidence" value="ECO:0007669"/>
    <property type="project" value="UniProtKB-UniRule"/>
</dbReference>
<feature type="binding site" evidence="8">
    <location>
        <position position="47"/>
    </location>
    <ligand>
        <name>substrate</name>
    </ligand>
</feature>
<name>A0A2N0VKI2_9BACT</name>
<dbReference type="GO" id="GO:0008616">
    <property type="term" value="P:tRNA queuosine(34) biosynthetic process"/>
    <property type="evidence" value="ECO:0007669"/>
    <property type="project" value="UniProtKB-UniRule"/>
</dbReference>
<comment type="catalytic activity">
    <reaction evidence="8">
        <text>6-carboxy-5,6,7,8-tetrahydropterin + H(+) = 7-carboxy-7-carbaguanine + NH4(+)</text>
        <dbReference type="Rhea" id="RHEA:27974"/>
        <dbReference type="ChEBI" id="CHEBI:15378"/>
        <dbReference type="ChEBI" id="CHEBI:28938"/>
        <dbReference type="ChEBI" id="CHEBI:61032"/>
        <dbReference type="ChEBI" id="CHEBI:61036"/>
        <dbReference type="EC" id="4.3.99.3"/>
    </reaction>
</comment>
<dbReference type="AlphaFoldDB" id="A0A2N0VKI2"/>
<evidence type="ECO:0000256" key="5">
    <source>
        <dbReference type="ARBA" id="ARBA00023004"/>
    </source>
</evidence>
<dbReference type="SFLD" id="SFLDS00029">
    <property type="entry name" value="Radical_SAM"/>
    <property type="match status" value="1"/>
</dbReference>